<gene>
    <name evidence="2" type="ORF">NQ318_007806</name>
</gene>
<dbReference type="EMBL" id="JAPWTK010000024">
    <property type="protein sequence ID" value="KAJ8957242.1"/>
    <property type="molecule type" value="Genomic_DNA"/>
</dbReference>
<proteinExistence type="predicted"/>
<evidence type="ECO:0000259" key="1">
    <source>
        <dbReference type="Pfam" id="PF07776"/>
    </source>
</evidence>
<sequence>MSKNISTMNDNLPNMICSDCVSKLTDVYKFKIQCENSDLMFKQHLGDKTILETRKKEAFIKEEFNDCHINNGNTQDERCLHDAEDARGIKKEYRKKSIG</sequence>
<dbReference type="Pfam" id="PF07776">
    <property type="entry name" value="zf-AD"/>
    <property type="match status" value="1"/>
</dbReference>
<dbReference type="AlphaFoldDB" id="A0AAV8Z0B3"/>
<protein>
    <recommendedName>
        <fullName evidence="1">ZAD domain-containing protein</fullName>
    </recommendedName>
</protein>
<keyword evidence="3" id="KW-1185">Reference proteome</keyword>
<dbReference type="GO" id="GO:0008270">
    <property type="term" value="F:zinc ion binding"/>
    <property type="evidence" value="ECO:0007669"/>
    <property type="project" value="InterPro"/>
</dbReference>
<dbReference type="SUPFAM" id="SSF57716">
    <property type="entry name" value="Glucocorticoid receptor-like (DNA-binding domain)"/>
    <property type="match status" value="1"/>
</dbReference>
<dbReference type="InterPro" id="IPR012934">
    <property type="entry name" value="Znf_AD"/>
</dbReference>
<feature type="domain" description="ZAD" evidence="1">
    <location>
        <begin position="8"/>
        <end position="43"/>
    </location>
</feature>
<dbReference type="GO" id="GO:0005634">
    <property type="term" value="C:nucleus"/>
    <property type="evidence" value="ECO:0007669"/>
    <property type="project" value="InterPro"/>
</dbReference>
<organism evidence="2 3">
    <name type="scientific">Aromia moschata</name>
    <dbReference type="NCBI Taxonomy" id="1265417"/>
    <lineage>
        <taxon>Eukaryota</taxon>
        <taxon>Metazoa</taxon>
        <taxon>Ecdysozoa</taxon>
        <taxon>Arthropoda</taxon>
        <taxon>Hexapoda</taxon>
        <taxon>Insecta</taxon>
        <taxon>Pterygota</taxon>
        <taxon>Neoptera</taxon>
        <taxon>Endopterygota</taxon>
        <taxon>Coleoptera</taxon>
        <taxon>Polyphaga</taxon>
        <taxon>Cucujiformia</taxon>
        <taxon>Chrysomeloidea</taxon>
        <taxon>Cerambycidae</taxon>
        <taxon>Cerambycinae</taxon>
        <taxon>Callichromatini</taxon>
        <taxon>Aromia</taxon>
    </lineage>
</organism>
<accession>A0AAV8Z0B3</accession>
<comment type="caution">
    <text evidence="2">The sequence shown here is derived from an EMBL/GenBank/DDBJ whole genome shotgun (WGS) entry which is preliminary data.</text>
</comment>
<dbReference type="Proteomes" id="UP001162162">
    <property type="component" value="Unassembled WGS sequence"/>
</dbReference>
<dbReference type="Gene3D" id="3.40.1800.20">
    <property type="match status" value="1"/>
</dbReference>
<evidence type="ECO:0000313" key="3">
    <source>
        <dbReference type="Proteomes" id="UP001162162"/>
    </source>
</evidence>
<evidence type="ECO:0000313" key="2">
    <source>
        <dbReference type="EMBL" id="KAJ8957242.1"/>
    </source>
</evidence>
<reference evidence="2" key="1">
    <citation type="journal article" date="2023" name="Insect Mol. Biol.">
        <title>Genome sequencing provides insights into the evolution of gene families encoding plant cell wall-degrading enzymes in longhorned beetles.</title>
        <authorList>
            <person name="Shin N.R."/>
            <person name="Okamura Y."/>
            <person name="Kirsch R."/>
            <person name="Pauchet Y."/>
        </authorList>
    </citation>
    <scope>NUCLEOTIDE SEQUENCE</scope>
    <source>
        <strain evidence="2">AMC_N1</strain>
    </source>
</reference>
<name>A0AAV8Z0B3_9CUCU</name>